<dbReference type="SMART" id="SM01022">
    <property type="entry name" value="ASCH"/>
    <property type="match status" value="1"/>
</dbReference>
<keyword evidence="3" id="KW-1185">Reference proteome</keyword>
<feature type="domain" description="ASCH" evidence="1">
    <location>
        <begin position="31"/>
        <end position="155"/>
    </location>
</feature>
<dbReference type="AlphaFoldDB" id="A0A430A9Y3"/>
<dbReference type="Pfam" id="PF04266">
    <property type="entry name" value="ASCH"/>
    <property type="match status" value="1"/>
</dbReference>
<proteinExistence type="predicted"/>
<dbReference type="Proteomes" id="UP000288197">
    <property type="component" value="Unassembled WGS sequence"/>
</dbReference>
<dbReference type="Gene3D" id="3.10.400.10">
    <property type="entry name" value="Sulfate adenylyltransferase"/>
    <property type="match status" value="1"/>
</dbReference>
<dbReference type="InterPro" id="IPR009326">
    <property type="entry name" value="DUF984"/>
</dbReference>
<dbReference type="PANTHER" id="PTHR39203">
    <property type="entry name" value="CYTOPLASMIC PROTEIN-RELATED"/>
    <property type="match status" value="1"/>
</dbReference>
<dbReference type="InterPro" id="IPR015947">
    <property type="entry name" value="PUA-like_sf"/>
</dbReference>
<dbReference type="SUPFAM" id="SSF88697">
    <property type="entry name" value="PUA domain-like"/>
    <property type="match status" value="1"/>
</dbReference>
<evidence type="ECO:0000313" key="3">
    <source>
        <dbReference type="Proteomes" id="UP000288197"/>
    </source>
</evidence>
<dbReference type="PIRSF" id="PIRSF021320">
    <property type="entry name" value="DUF984"/>
    <property type="match status" value="1"/>
</dbReference>
<dbReference type="OrthoDB" id="9807542at2"/>
<reference evidence="2 3" key="1">
    <citation type="submission" date="2017-05" db="EMBL/GenBank/DDBJ databases">
        <title>Vagococcus spp. assemblies.</title>
        <authorList>
            <person name="Gulvik C.A."/>
        </authorList>
    </citation>
    <scope>NUCLEOTIDE SEQUENCE [LARGE SCALE GENOMIC DNA]</scope>
    <source>
        <strain evidence="2 3">NCFB 2497</strain>
    </source>
</reference>
<dbReference type="PANTHER" id="PTHR39203:SF1">
    <property type="entry name" value="CYTOPLASMIC PROTEIN"/>
    <property type="match status" value="1"/>
</dbReference>
<sequence length="160" mass="18497">MKTKEIKEMINTFWQEFCQAKQLDLPQPEAWMFGDGTKEMGDELGQLVLDGKKSAACSAYELYDIRKEQLPQIGQYDIILNGDNQPIAITRVKQITLSKMTDVTPKFSKKEGEGDLSHDYWFKGHEDFFTKEYASLGLVFSTDKELICEEFEVVFFKEIN</sequence>
<gene>
    <name evidence="2" type="ORF">CBF32_04380</name>
</gene>
<name>A0A430A9Y3_9ENTE</name>
<dbReference type="CDD" id="cd06553">
    <property type="entry name" value="ASCH_Ef3133_like"/>
    <property type="match status" value="1"/>
</dbReference>
<dbReference type="InterPro" id="IPR007374">
    <property type="entry name" value="ASCH_domain"/>
</dbReference>
<evidence type="ECO:0000259" key="1">
    <source>
        <dbReference type="SMART" id="SM01022"/>
    </source>
</evidence>
<evidence type="ECO:0000313" key="2">
    <source>
        <dbReference type="EMBL" id="RSU03915.1"/>
    </source>
</evidence>
<organism evidence="2 3">
    <name type="scientific">Vagococcus fluvialis</name>
    <dbReference type="NCBI Taxonomy" id="2738"/>
    <lineage>
        <taxon>Bacteria</taxon>
        <taxon>Bacillati</taxon>
        <taxon>Bacillota</taxon>
        <taxon>Bacilli</taxon>
        <taxon>Lactobacillales</taxon>
        <taxon>Enterococcaceae</taxon>
        <taxon>Vagococcus</taxon>
    </lineage>
</organism>
<accession>A0A430A9Y3</accession>
<dbReference type="EMBL" id="NGJX01000003">
    <property type="protein sequence ID" value="RSU03915.1"/>
    <property type="molecule type" value="Genomic_DNA"/>
</dbReference>
<comment type="caution">
    <text evidence="2">The sequence shown here is derived from an EMBL/GenBank/DDBJ whole genome shotgun (WGS) entry which is preliminary data.</text>
</comment>
<protein>
    <submittedName>
        <fullName evidence="2">RNA-binding protein</fullName>
    </submittedName>
</protein>